<sequence length="115" mass="13145">MLNKIKNPHIEIVGYAASILTTLLWMVLVWQDPYFEGMNKVDPTQSFLMLVLPACLFGIGLLQSRVIIMLAAFLWSVPFSIFMLFSSGMFVLFGVCCLLYLVCAVLSRINKIRYW</sequence>
<keyword evidence="1" id="KW-0812">Transmembrane</keyword>
<feature type="transmembrane region" description="Helical" evidence="1">
    <location>
        <begin position="50"/>
        <end position="75"/>
    </location>
</feature>
<comment type="caution">
    <text evidence="2">The sequence shown here is derived from an EMBL/GenBank/DDBJ whole genome shotgun (WGS) entry which is preliminary data.</text>
</comment>
<dbReference type="Proteomes" id="UP000673394">
    <property type="component" value="Unassembled WGS sequence"/>
</dbReference>
<protein>
    <submittedName>
        <fullName evidence="2">Uncharacterized protein</fullName>
    </submittedName>
</protein>
<name>A0ABS5CH17_9BACL</name>
<dbReference type="RefSeq" id="WP_210661322.1">
    <property type="nucleotide sequence ID" value="NZ_JAGKSP010000009.1"/>
</dbReference>
<evidence type="ECO:0000313" key="3">
    <source>
        <dbReference type="Proteomes" id="UP000673394"/>
    </source>
</evidence>
<keyword evidence="3" id="KW-1185">Reference proteome</keyword>
<dbReference type="EMBL" id="JAGKSP010000009">
    <property type="protein sequence ID" value="MBP3965120.1"/>
    <property type="molecule type" value="Genomic_DNA"/>
</dbReference>
<gene>
    <name evidence="2" type="ORF">I8J30_20550</name>
</gene>
<organism evidence="2 3">
    <name type="scientific">Paenibacillus lignilyticus</name>
    <dbReference type="NCBI Taxonomy" id="1172615"/>
    <lineage>
        <taxon>Bacteria</taxon>
        <taxon>Bacillati</taxon>
        <taxon>Bacillota</taxon>
        <taxon>Bacilli</taxon>
        <taxon>Bacillales</taxon>
        <taxon>Paenibacillaceae</taxon>
        <taxon>Paenibacillus</taxon>
    </lineage>
</organism>
<feature type="transmembrane region" description="Helical" evidence="1">
    <location>
        <begin position="12"/>
        <end position="30"/>
    </location>
</feature>
<evidence type="ECO:0000256" key="1">
    <source>
        <dbReference type="SAM" id="Phobius"/>
    </source>
</evidence>
<keyword evidence="1" id="KW-0472">Membrane</keyword>
<evidence type="ECO:0000313" key="2">
    <source>
        <dbReference type="EMBL" id="MBP3965120.1"/>
    </source>
</evidence>
<accession>A0ABS5CH17</accession>
<proteinExistence type="predicted"/>
<reference evidence="2 3" key="1">
    <citation type="submission" date="2021-04" db="EMBL/GenBank/DDBJ databases">
        <title>Paenibacillus sp. DLE-14 whole genome sequence.</title>
        <authorList>
            <person name="Ham Y.J."/>
        </authorList>
    </citation>
    <scope>NUCLEOTIDE SEQUENCE [LARGE SCALE GENOMIC DNA]</scope>
    <source>
        <strain evidence="2 3">DLE-14</strain>
    </source>
</reference>
<feature type="transmembrane region" description="Helical" evidence="1">
    <location>
        <begin position="81"/>
        <end position="106"/>
    </location>
</feature>
<keyword evidence="1" id="KW-1133">Transmembrane helix</keyword>